<dbReference type="GO" id="GO:0043190">
    <property type="term" value="C:ATP-binding cassette (ABC) transporter complex"/>
    <property type="evidence" value="ECO:0007669"/>
    <property type="project" value="InterPro"/>
</dbReference>
<dbReference type="OrthoDB" id="5243306at2"/>
<keyword evidence="3" id="KW-1185">Reference proteome</keyword>
<gene>
    <name evidence="2" type="primary">yrbEA</name>
    <name evidence="2" type="ORF">GOEFS_095_00450</name>
</gene>
<reference evidence="2 3" key="1">
    <citation type="submission" date="2011-12" db="EMBL/GenBank/DDBJ databases">
        <title>Whole genome shotgun sequence of Gordonia effusa NBRC 100432.</title>
        <authorList>
            <person name="Yoshida I."/>
            <person name="Takarada H."/>
            <person name="Hosoyama A."/>
            <person name="Tsuchikane K."/>
            <person name="Katsumata H."/>
            <person name="Yamazaki S."/>
            <person name="Fujita N."/>
        </authorList>
    </citation>
    <scope>NUCLEOTIDE SEQUENCE [LARGE SCALE GENOMIC DNA]</scope>
    <source>
        <strain evidence="2 3">NBRC 100432</strain>
    </source>
</reference>
<keyword evidence="1" id="KW-0472">Membrane</keyword>
<dbReference type="Pfam" id="PF02405">
    <property type="entry name" value="MlaE"/>
    <property type="match status" value="1"/>
</dbReference>
<dbReference type="STRING" id="1077974.GOEFS_095_00450"/>
<accession>H0R409</accession>
<dbReference type="RefSeq" id="WP_007319145.1">
    <property type="nucleotide sequence ID" value="NZ_BAEH01000095.1"/>
</dbReference>
<feature type="transmembrane region" description="Helical" evidence="1">
    <location>
        <begin position="215"/>
        <end position="236"/>
    </location>
</feature>
<protein>
    <submittedName>
        <fullName evidence="2">YrbE family protein</fullName>
    </submittedName>
</protein>
<feature type="transmembrane region" description="Helical" evidence="1">
    <location>
        <begin position="121"/>
        <end position="141"/>
    </location>
</feature>
<name>H0R409_9ACTN</name>
<sequence>MTTATRSRSPIQYLQSLTAIVNRRSDLISSPFRTFGRVIYLATQSFRYSASDIATLRFSWKEAAVQGWHFVAITAVPAVLMAIPFGVIVSLQVGSLVNQLGATSLVGAAGGMGILRQGAPLATGMLLGGAGASAIAADLGARTIREEIDALRVMGIDPVRRLVAPRLVAMTLVAPLLSVMIIVTGTVAGYLIALVSTGSAPGNYWASYGAFASLADIWVDFIKAAIFGAIVVIVACHRGLEASGGPRGVADGVTASVVLSVVSIIVVNVVITQIVVVFMPPQVV</sequence>
<dbReference type="eggNOG" id="COG0767">
    <property type="taxonomic scope" value="Bacteria"/>
</dbReference>
<proteinExistence type="predicted"/>
<dbReference type="GO" id="GO:0005548">
    <property type="term" value="F:phospholipid transporter activity"/>
    <property type="evidence" value="ECO:0007669"/>
    <property type="project" value="TreeGrafter"/>
</dbReference>
<feature type="transmembrane region" description="Helical" evidence="1">
    <location>
        <begin position="257"/>
        <end position="279"/>
    </location>
</feature>
<evidence type="ECO:0000313" key="3">
    <source>
        <dbReference type="Proteomes" id="UP000035034"/>
    </source>
</evidence>
<evidence type="ECO:0000256" key="1">
    <source>
        <dbReference type="SAM" id="Phobius"/>
    </source>
</evidence>
<evidence type="ECO:0000313" key="2">
    <source>
        <dbReference type="EMBL" id="GAB19810.1"/>
    </source>
</evidence>
<organism evidence="2 3">
    <name type="scientific">Gordonia effusa NBRC 100432</name>
    <dbReference type="NCBI Taxonomy" id="1077974"/>
    <lineage>
        <taxon>Bacteria</taxon>
        <taxon>Bacillati</taxon>
        <taxon>Actinomycetota</taxon>
        <taxon>Actinomycetes</taxon>
        <taxon>Mycobacteriales</taxon>
        <taxon>Gordoniaceae</taxon>
        <taxon>Gordonia</taxon>
    </lineage>
</organism>
<dbReference type="PANTHER" id="PTHR30188:SF4">
    <property type="entry name" value="PROTEIN TRIGALACTOSYLDIACYLGLYCEROL 1, CHLOROPLASTIC"/>
    <property type="match status" value="1"/>
</dbReference>
<dbReference type="AlphaFoldDB" id="H0R409"/>
<dbReference type="InterPro" id="IPR030802">
    <property type="entry name" value="Permease_MalE"/>
</dbReference>
<keyword evidence="1" id="KW-0812">Transmembrane</keyword>
<comment type="caution">
    <text evidence="2">The sequence shown here is derived from an EMBL/GenBank/DDBJ whole genome shotgun (WGS) entry which is preliminary data.</text>
</comment>
<dbReference type="EMBL" id="BAEH01000095">
    <property type="protein sequence ID" value="GAB19810.1"/>
    <property type="molecule type" value="Genomic_DNA"/>
</dbReference>
<dbReference type="Proteomes" id="UP000035034">
    <property type="component" value="Unassembled WGS sequence"/>
</dbReference>
<keyword evidence="1" id="KW-1133">Transmembrane helix</keyword>
<feature type="transmembrane region" description="Helical" evidence="1">
    <location>
        <begin position="67"/>
        <end position="89"/>
    </location>
</feature>
<dbReference type="PANTHER" id="PTHR30188">
    <property type="entry name" value="ABC TRANSPORTER PERMEASE PROTEIN-RELATED"/>
    <property type="match status" value="1"/>
</dbReference>
<feature type="transmembrane region" description="Helical" evidence="1">
    <location>
        <begin position="162"/>
        <end position="195"/>
    </location>
</feature>